<dbReference type="CDD" id="cd06558">
    <property type="entry name" value="crotonase-like"/>
    <property type="match status" value="1"/>
</dbReference>
<comment type="similarity">
    <text evidence="1">Belongs to the enoyl-CoA hydratase/isomerase family.</text>
</comment>
<keyword evidence="3" id="KW-1185">Reference proteome</keyword>
<organism evidence="2 3">
    <name type="scientific">Caldimonas aquatica</name>
    <dbReference type="NCBI Taxonomy" id="376175"/>
    <lineage>
        <taxon>Bacteria</taxon>
        <taxon>Pseudomonadati</taxon>
        <taxon>Pseudomonadota</taxon>
        <taxon>Betaproteobacteria</taxon>
        <taxon>Burkholderiales</taxon>
        <taxon>Sphaerotilaceae</taxon>
        <taxon>Caldimonas</taxon>
    </lineage>
</organism>
<dbReference type="SUPFAM" id="SSF52096">
    <property type="entry name" value="ClpP/crotonase"/>
    <property type="match status" value="1"/>
</dbReference>
<dbReference type="InterPro" id="IPR051683">
    <property type="entry name" value="Enoyl-CoA_Hydratase/Isomerase"/>
</dbReference>
<accession>A0ABY6MR35</accession>
<protein>
    <submittedName>
        <fullName evidence="2">Enoyl-CoA hydratase/isomerase family protein</fullName>
    </submittedName>
</protein>
<name>A0ABY6MR35_9BURK</name>
<dbReference type="PANTHER" id="PTHR42964:SF1">
    <property type="entry name" value="POLYKETIDE BIOSYNTHESIS ENOYL-COA HYDRATASE PKSH-RELATED"/>
    <property type="match status" value="1"/>
</dbReference>
<evidence type="ECO:0000313" key="2">
    <source>
        <dbReference type="EMBL" id="UZD54467.1"/>
    </source>
</evidence>
<sequence length="264" mass="28693">MASTLDVRRDGPVARVWLNRPDVRNAFNDETIAELTRTFAALGEDEGVRAIVLGAHGKAFSAGADLNWMRAMADYTWEQNRDDAARLAQMLWTLYSCPVPVIGRIQGDCYAGGVGLAAVCDVLVAAEGVHFCLSEAKLGLLPATISPYVIRAMGEQAARRYFVTAERFSATEAHRLGFVHELCAPEALDAKVEAIVQAIVANGPQAVKACKRLVQEVAGQPLSAELRDDTARRIADIRASDEGREGVRSFLDKRPAAWTQRQGV</sequence>
<dbReference type="Gene3D" id="3.90.226.10">
    <property type="entry name" value="2-enoyl-CoA Hydratase, Chain A, domain 1"/>
    <property type="match status" value="1"/>
</dbReference>
<reference evidence="2" key="1">
    <citation type="submission" date="2022-10" db="EMBL/GenBank/DDBJ databases">
        <title>Complete genome sequence of Schlegelella aquatica LMG 23380.</title>
        <authorList>
            <person name="Musilova J."/>
            <person name="Kourilova X."/>
            <person name="Bezdicek M."/>
            <person name="Hermankova K."/>
            <person name="Obruca S."/>
            <person name="Sedlar K."/>
        </authorList>
    </citation>
    <scope>NUCLEOTIDE SEQUENCE</scope>
    <source>
        <strain evidence="2">LMG 23380</strain>
    </source>
</reference>
<dbReference type="InterPro" id="IPR029045">
    <property type="entry name" value="ClpP/crotonase-like_dom_sf"/>
</dbReference>
<dbReference type="InterPro" id="IPR001753">
    <property type="entry name" value="Enoyl-CoA_hydra/iso"/>
</dbReference>
<dbReference type="EMBL" id="CP110257">
    <property type="protein sequence ID" value="UZD54467.1"/>
    <property type="molecule type" value="Genomic_DNA"/>
</dbReference>
<dbReference type="Pfam" id="PF00378">
    <property type="entry name" value="ECH_1"/>
    <property type="match status" value="1"/>
</dbReference>
<proteinExistence type="inferred from homology"/>
<evidence type="ECO:0000313" key="3">
    <source>
        <dbReference type="Proteomes" id="UP001163266"/>
    </source>
</evidence>
<evidence type="ECO:0000256" key="1">
    <source>
        <dbReference type="ARBA" id="ARBA00005254"/>
    </source>
</evidence>
<dbReference type="PANTHER" id="PTHR42964">
    <property type="entry name" value="ENOYL-COA HYDRATASE"/>
    <property type="match status" value="1"/>
</dbReference>
<dbReference type="Proteomes" id="UP001163266">
    <property type="component" value="Chromosome"/>
</dbReference>
<dbReference type="InterPro" id="IPR014748">
    <property type="entry name" value="Enoyl-CoA_hydra_C"/>
</dbReference>
<gene>
    <name evidence="2" type="ORF">OMP39_12475</name>
</gene>
<dbReference type="Gene3D" id="1.10.12.10">
    <property type="entry name" value="Lyase 2-enoyl-coa Hydratase, Chain A, domain 2"/>
    <property type="match status" value="1"/>
</dbReference>
<dbReference type="RefSeq" id="WP_264892035.1">
    <property type="nucleotide sequence ID" value="NZ_CP110257.1"/>
</dbReference>